<dbReference type="EMBL" id="FOPC01000006">
    <property type="protein sequence ID" value="SFG64444.1"/>
    <property type="molecule type" value="Genomic_DNA"/>
</dbReference>
<proteinExistence type="predicted"/>
<dbReference type="Pfam" id="PF10614">
    <property type="entry name" value="CsgF"/>
    <property type="match status" value="1"/>
</dbReference>
<dbReference type="AlphaFoldDB" id="A0A1I2THR0"/>
<evidence type="ECO:0000256" key="3">
    <source>
        <dbReference type="ARBA" id="ARBA00022729"/>
    </source>
</evidence>
<dbReference type="Proteomes" id="UP000199642">
    <property type="component" value="Unassembled WGS sequence"/>
</dbReference>
<evidence type="ECO:0000256" key="2">
    <source>
        <dbReference type="ARBA" id="ARBA00014031"/>
    </source>
</evidence>
<sequence length="165" mass="18670">MMNWSENLVVRIPAEQEFINKPIMKKLLLLIPMLIFGLMAFEAQSQQLVYRPQNPAFGGDTFNYQWLLSSAEAQNTTRDPNDLSNDPFGFQQDPLQDFSETLNRQILSRLARDIVDRQFGEDEIGEGSYDLGDFQIEINNSGSGLNITITDVLSGATTNIEVPFF</sequence>
<reference evidence="5" key="1">
    <citation type="submission" date="2016-10" db="EMBL/GenBank/DDBJ databases">
        <authorList>
            <person name="Varghese N."/>
            <person name="Submissions S."/>
        </authorList>
    </citation>
    <scope>NUCLEOTIDE SEQUENCE [LARGE SCALE GENOMIC DNA]</scope>
    <source>
        <strain evidence="5">DSM 19315</strain>
    </source>
</reference>
<name>A0A1I2THR0_9BACT</name>
<keyword evidence="3" id="KW-0732">Signal</keyword>
<accession>A0A1I2THR0</accession>
<evidence type="ECO:0000313" key="4">
    <source>
        <dbReference type="EMBL" id="SFG64444.1"/>
    </source>
</evidence>
<evidence type="ECO:0000256" key="1">
    <source>
        <dbReference type="ARBA" id="ARBA00003989"/>
    </source>
</evidence>
<evidence type="ECO:0000313" key="5">
    <source>
        <dbReference type="Proteomes" id="UP000199642"/>
    </source>
</evidence>
<comment type="function">
    <text evidence="1">May be involved in the biogenesis of curli organelles.</text>
</comment>
<dbReference type="OrthoDB" id="1443407at2"/>
<protein>
    <recommendedName>
        <fullName evidence="2">Curli production assembly/transport component CsgF</fullName>
    </recommendedName>
</protein>
<organism evidence="4 5">
    <name type="scientific">Algoriphagus hitonicola</name>
    <dbReference type="NCBI Taxonomy" id="435880"/>
    <lineage>
        <taxon>Bacteria</taxon>
        <taxon>Pseudomonadati</taxon>
        <taxon>Bacteroidota</taxon>
        <taxon>Cytophagia</taxon>
        <taxon>Cytophagales</taxon>
        <taxon>Cyclobacteriaceae</taxon>
        <taxon>Algoriphagus</taxon>
    </lineage>
</organism>
<dbReference type="STRING" id="435880.SAMN04487988_10639"/>
<keyword evidence="5" id="KW-1185">Reference proteome</keyword>
<gene>
    <name evidence="4" type="ORF">SAMN04487988_10639</name>
</gene>
<dbReference type="InterPro" id="IPR018893">
    <property type="entry name" value="T8SS_CsgF"/>
</dbReference>